<dbReference type="Gene3D" id="3.40.50.200">
    <property type="entry name" value="Peptidase S8/S53 domain"/>
    <property type="match status" value="1"/>
</dbReference>
<feature type="region of interest" description="Disordered" evidence="6">
    <location>
        <begin position="85"/>
        <end position="115"/>
    </location>
</feature>
<feature type="active site" description="Charge relay system" evidence="5">
    <location>
        <position position="146"/>
    </location>
</feature>
<keyword evidence="3 5" id="KW-0378">Hydrolase</keyword>
<dbReference type="PROSITE" id="PS00137">
    <property type="entry name" value="SUBTILASE_HIS"/>
    <property type="match status" value="1"/>
</dbReference>
<feature type="domain" description="Peptidase S8/S53" evidence="7">
    <location>
        <begin position="137"/>
        <end position="380"/>
    </location>
</feature>
<feature type="active site" description="Charge relay system" evidence="5">
    <location>
        <position position="347"/>
    </location>
</feature>
<comment type="caution">
    <text evidence="8">The sequence shown here is derived from an EMBL/GenBank/DDBJ whole genome shotgun (WGS) entry which is preliminary data.</text>
</comment>
<dbReference type="AlphaFoldDB" id="A0A9D1L277"/>
<dbReference type="PANTHER" id="PTHR43806">
    <property type="entry name" value="PEPTIDASE S8"/>
    <property type="match status" value="1"/>
</dbReference>
<evidence type="ECO:0000259" key="7">
    <source>
        <dbReference type="Pfam" id="PF00082"/>
    </source>
</evidence>
<feature type="active site" description="Charge relay system" evidence="5">
    <location>
        <position position="181"/>
    </location>
</feature>
<reference evidence="8" key="2">
    <citation type="journal article" date="2021" name="PeerJ">
        <title>Extensive microbial diversity within the chicken gut microbiome revealed by metagenomics and culture.</title>
        <authorList>
            <person name="Gilroy R."/>
            <person name="Ravi A."/>
            <person name="Getino M."/>
            <person name="Pursley I."/>
            <person name="Horton D.L."/>
            <person name="Alikhan N.F."/>
            <person name="Baker D."/>
            <person name="Gharbi K."/>
            <person name="Hall N."/>
            <person name="Watson M."/>
            <person name="Adriaenssens E.M."/>
            <person name="Foster-Nyarko E."/>
            <person name="Jarju S."/>
            <person name="Secka A."/>
            <person name="Antonio M."/>
            <person name="Oren A."/>
            <person name="Chaudhuri R.R."/>
            <person name="La Ragione R."/>
            <person name="Hildebrand F."/>
            <person name="Pallen M.J."/>
        </authorList>
    </citation>
    <scope>NUCLEOTIDE SEQUENCE</scope>
    <source>
        <strain evidence="8">1063</strain>
    </source>
</reference>
<proteinExistence type="inferred from homology"/>
<dbReference type="Pfam" id="PF00082">
    <property type="entry name" value="Peptidase_S8"/>
    <property type="match status" value="1"/>
</dbReference>
<dbReference type="PROSITE" id="PS00138">
    <property type="entry name" value="SUBTILASE_SER"/>
    <property type="match status" value="1"/>
</dbReference>
<dbReference type="Proteomes" id="UP000824088">
    <property type="component" value="Unassembled WGS sequence"/>
</dbReference>
<dbReference type="InterPro" id="IPR050131">
    <property type="entry name" value="Peptidase_S8_subtilisin-like"/>
</dbReference>
<dbReference type="InterPro" id="IPR015500">
    <property type="entry name" value="Peptidase_S8_subtilisin-rel"/>
</dbReference>
<dbReference type="InterPro" id="IPR036852">
    <property type="entry name" value="Peptidase_S8/S53_dom_sf"/>
</dbReference>
<evidence type="ECO:0000256" key="1">
    <source>
        <dbReference type="ARBA" id="ARBA00011073"/>
    </source>
</evidence>
<organism evidence="8 9">
    <name type="scientific">Candidatus Limadaptatus stercorigallinarum</name>
    <dbReference type="NCBI Taxonomy" id="2840845"/>
    <lineage>
        <taxon>Bacteria</taxon>
        <taxon>Bacillati</taxon>
        <taxon>Bacillota</taxon>
        <taxon>Clostridia</taxon>
        <taxon>Eubacteriales</taxon>
        <taxon>Candidatus Limadaptatus</taxon>
    </lineage>
</organism>
<evidence type="ECO:0000256" key="3">
    <source>
        <dbReference type="ARBA" id="ARBA00022801"/>
    </source>
</evidence>
<evidence type="ECO:0000313" key="8">
    <source>
        <dbReference type="EMBL" id="HIU21365.1"/>
    </source>
</evidence>
<dbReference type="PROSITE" id="PS51892">
    <property type="entry name" value="SUBTILASE"/>
    <property type="match status" value="1"/>
</dbReference>
<dbReference type="PRINTS" id="PR00723">
    <property type="entry name" value="SUBTILISIN"/>
</dbReference>
<comment type="similarity">
    <text evidence="1 5">Belongs to the peptidase S8 family.</text>
</comment>
<accession>A0A9D1L277</accession>
<name>A0A9D1L277_9FIRM</name>
<evidence type="ECO:0000313" key="9">
    <source>
        <dbReference type="Proteomes" id="UP000824088"/>
    </source>
</evidence>
<keyword evidence="2 5" id="KW-0645">Protease</keyword>
<evidence type="ECO:0000256" key="5">
    <source>
        <dbReference type="PROSITE-ProRule" id="PRU01240"/>
    </source>
</evidence>
<sequence length="391" mass="40275">MKKLDEGLVSVLAAGGEADAVVRVRNPWQLGYIARHFKVAAMFPFISALGLRCDRKDAVRLAEMHEVVSVSASGRVSALDALDTRDGGAAGETAENDGEAKQGASDASEGGRSADVGASSAAANAEAEIFSAKGLTGRGVTLCVLDTGVSPHSDISIPRDRVKEFRDFVGGKEFPYDDNGHGTFVTGVAAGNGILSAGEVHGVAPQADVVSVKVISASGETGAFTILEGMQWLYDNFRRLNVKVACMSFGADPLVSADPLKLGAEMLARSGITVVCAAGNSGVGGLKSPGVSGEVITVGAVDENLKVAPFSSSGVYQGVYRPDVYAPGVAVRGVDAGGTYAMMSGTSVSAPYVAGACCLLHERYSALTPREAKRIIVASSRVVDGVRVFRL</sequence>
<dbReference type="PANTHER" id="PTHR43806:SF11">
    <property type="entry name" value="CEREVISIN-RELATED"/>
    <property type="match status" value="1"/>
</dbReference>
<dbReference type="GO" id="GO:0004252">
    <property type="term" value="F:serine-type endopeptidase activity"/>
    <property type="evidence" value="ECO:0007669"/>
    <property type="project" value="UniProtKB-UniRule"/>
</dbReference>
<dbReference type="InterPro" id="IPR022398">
    <property type="entry name" value="Peptidase_S8_His-AS"/>
</dbReference>
<keyword evidence="4 5" id="KW-0720">Serine protease</keyword>
<dbReference type="InterPro" id="IPR000209">
    <property type="entry name" value="Peptidase_S8/S53_dom"/>
</dbReference>
<dbReference type="InterPro" id="IPR023828">
    <property type="entry name" value="Peptidase_S8_Ser-AS"/>
</dbReference>
<protein>
    <submittedName>
        <fullName evidence="8">S8 family serine peptidase</fullName>
    </submittedName>
</protein>
<evidence type="ECO:0000256" key="4">
    <source>
        <dbReference type="ARBA" id="ARBA00022825"/>
    </source>
</evidence>
<dbReference type="EMBL" id="DVMN01000070">
    <property type="protein sequence ID" value="HIU21365.1"/>
    <property type="molecule type" value="Genomic_DNA"/>
</dbReference>
<dbReference type="GO" id="GO:0006508">
    <property type="term" value="P:proteolysis"/>
    <property type="evidence" value="ECO:0007669"/>
    <property type="project" value="UniProtKB-KW"/>
</dbReference>
<evidence type="ECO:0000256" key="2">
    <source>
        <dbReference type="ARBA" id="ARBA00022670"/>
    </source>
</evidence>
<evidence type="ECO:0000256" key="6">
    <source>
        <dbReference type="SAM" id="MobiDB-lite"/>
    </source>
</evidence>
<reference evidence="8" key="1">
    <citation type="submission" date="2020-10" db="EMBL/GenBank/DDBJ databases">
        <authorList>
            <person name="Gilroy R."/>
        </authorList>
    </citation>
    <scope>NUCLEOTIDE SEQUENCE</scope>
    <source>
        <strain evidence="8">1063</strain>
    </source>
</reference>
<dbReference type="SUPFAM" id="SSF52743">
    <property type="entry name" value="Subtilisin-like"/>
    <property type="match status" value="1"/>
</dbReference>
<gene>
    <name evidence="8" type="ORF">IAD51_03945</name>
</gene>